<comment type="caution">
    <text evidence="1">The sequence shown here is derived from an EMBL/GenBank/DDBJ whole genome shotgun (WGS) entry which is preliminary data.</text>
</comment>
<dbReference type="Proteomes" id="UP000013525">
    <property type="component" value="Unassembled WGS sequence"/>
</dbReference>
<protein>
    <submittedName>
        <fullName evidence="1">Uncharacterized protein</fullName>
    </submittedName>
</protein>
<dbReference type="AlphaFoldDB" id="R7WL84"/>
<keyword evidence="2" id="KW-1185">Reference proteome</keyword>
<dbReference type="EMBL" id="APMY01000076">
    <property type="protein sequence ID" value="EOM76062.1"/>
    <property type="molecule type" value="Genomic_DNA"/>
</dbReference>
<sequence length="31" mass="3429">MSHFAAARPERPLVVIRQTGATEHINVRSSP</sequence>
<proteinExistence type="predicted"/>
<organism evidence="1 2">
    <name type="scientific">Rhodococcus rhodnii LMG 5362</name>
    <dbReference type="NCBI Taxonomy" id="1273125"/>
    <lineage>
        <taxon>Bacteria</taxon>
        <taxon>Bacillati</taxon>
        <taxon>Actinomycetota</taxon>
        <taxon>Actinomycetes</taxon>
        <taxon>Mycobacteriales</taxon>
        <taxon>Nocardiaceae</taxon>
        <taxon>Rhodococcus</taxon>
    </lineage>
</organism>
<evidence type="ECO:0000313" key="1">
    <source>
        <dbReference type="EMBL" id="EOM76062.1"/>
    </source>
</evidence>
<name>R7WL84_9NOCA</name>
<evidence type="ECO:0000313" key="2">
    <source>
        <dbReference type="Proteomes" id="UP000013525"/>
    </source>
</evidence>
<reference evidence="1 2" key="1">
    <citation type="journal article" date="2013" name="Genome Announc.">
        <title>Draft Genome Sequence of Rhodococcus rhodnii Strain LMG5362, a Symbiont of Rhodnius prolixus (Hemiptera, Reduviidae, Triatominae), the Principle Vector of Trypanosoma cruzi.</title>
        <authorList>
            <person name="Pachebat J.A."/>
            <person name="van Keulen G."/>
            <person name="Whitten M.M."/>
            <person name="Girdwood S."/>
            <person name="Del Sol R."/>
            <person name="Dyson P.J."/>
            <person name="Facey P.D."/>
        </authorList>
    </citation>
    <scope>NUCLEOTIDE SEQUENCE [LARGE SCALE GENOMIC DNA]</scope>
    <source>
        <strain evidence="1 2">LMG 5362</strain>
    </source>
</reference>
<gene>
    <name evidence="1" type="ORF">Rrhod_2589</name>
</gene>
<accession>R7WL84</accession>